<comment type="caution">
    <text evidence="2">The sequence shown here is derived from an EMBL/GenBank/DDBJ whole genome shotgun (WGS) entry which is preliminary data.</text>
</comment>
<proteinExistence type="predicted"/>
<evidence type="ECO:0000313" key="2">
    <source>
        <dbReference type="EMBL" id="KAG2261182.1"/>
    </source>
</evidence>
<dbReference type="PANTHER" id="PTHR33699">
    <property type="entry name" value="EXPRESSED PROTEIN"/>
    <property type="match status" value="1"/>
</dbReference>
<dbReference type="OrthoDB" id="755325at2759"/>
<dbReference type="AlphaFoldDB" id="A0A8X7U0A4"/>
<protein>
    <submittedName>
        <fullName evidence="2">Uncharacterized protein</fullName>
    </submittedName>
</protein>
<evidence type="ECO:0000256" key="1">
    <source>
        <dbReference type="SAM" id="MobiDB-lite"/>
    </source>
</evidence>
<evidence type="ECO:0000313" key="3">
    <source>
        <dbReference type="Proteomes" id="UP000886595"/>
    </source>
</evidence>
<reference evidence="2 3" key="1">
    <citation type="submission" date="2020-02" db="EMBL/GenBank/DDBJ databases">
        <authorList>
            <person name="Ma Q."/>
            <person name="Huang Y."/>
            <person name="Song X."/>
            <person name="Pei D."/>
        </authorList>
    </citation>
    <scope>NUCLEOTIDE SEQUENCE [LARGE SCALE GENOMIC DNA]</scope>
    <source>
        <strain evidence="2">Sxm20200214</strain>
        <tissue evidence="2">Leaf</tissue>
    </source>
</reference>
<accession>A0A8X7U0A4</accession>
<feature type="compositionally biased region" description="Basic and acidic residues" evidence="1">
    <location>
        <begin position="76"/>
        <end position="85"/>
    </location>
</feature>
<gene>
    <name evidence="2" type="ORF">Bca52824_068261</name>
</gene>
<dbReference type="EMBL" id="JAAMPC010000014">
    <property type="protein sequence ID" value="KAG2261182.1"/>
    <property type="molecule type" value="Genomic_DNA"/>
</dbReference>
<keyword evidence="3" id="KW-1185">Reference proteome</keyword>
<name>A0A8X7U0A4_BRACI</name>
<dbReference type="Proteomes" id="UP000886595">
    <property type="component" value="Unassembled WGS sequence"/>
</dbReference>
<dbReference type="PANTHER" id="PTHR33699:SF2">
    <property type="entry name" value="PATHOGENIC TYPE III EFFECTOR AVIRULENCE FACTOR AVR AVRRPT-CLEAVAGE: CLEAVAGE SITE PROTEIN-RELATED"/>
    <property type="match status" value="1"/>
</dbReference>
<organism evidence="2 3">
    <name type="scientific">Brassica carinata</name>
    <name type="common">Ethiopian mustard</name>
    <name type="synonym">Abyssinian cabbage</name>
    <dbReference type="NCBI Taxonomy" id="52824"/>
    <lineage>
        <taxon>Eukaryota</taxon>
        <taxon>Viridiplantae</taxon>
        <taxon>Streptophyta</taxon>
        <taxon>Embryophyta</taxon>
        <taxon>Tracheophyta</taxon>
        <taxon>Spermatophyta</taxon>
        <taxon>Magnoliopsida</taxon>
        <taxon>eudicotyledons</taxon>
        <taxon>Gunneridae</taxon>
        <taxon>Pentapetalae</taxon>
        <taxon>rosids</taxon>
        <taxon>malvids</taxon>
        <taxon>Brassicales</taxon>
        <taxon>Brassicaceae</taxon>
        <taxon>Brassiceae</taxon>
        <taxon>Brassica</taxon>
    </lineage>
</organism>
<feature type="region of interest" description="Disordered" evidence="1">
    <location>
        <begin position="74"/>
        <end position="103"/>
    </location>
</feature>
<sequence length="256" mass="28413">MDYEGHVPAFGTWDWNDAVPFTQCFETATTQQQPSFLQYAPYPQDRDLYLAGGDLYDNHHLVAPAVILVPRRRAKVGQEPKRTSSKEQNNFKTEARECDGPASCPTPVVKRRTKPVDEDLYRISPTLLSVKSTKCLSFISSPTFALSELRLIHGAWRFVVGVKRSWRRFYWRGSFRSRFDSRKEVLQLGRRRYSPGGGGSFCSTGSVLGGRLTAPSSPSCLGGGYHSYAADLEPVGSLGVSGESSVWLLFLLAGGH</sequence>